<evidence type="ECO:0000313" key="1">
    <source>
        <dbReference type="EMBL" id="VDN65242.1"/>
    </source>
</evidence>
<sequence>MPSAIRTRRCWRVTGRRAWRCMTPRIPVRCIYAWASGSHRAGCEARHASGGKNENGGGRRVTHPMLEWRHFFEGESLPCGNWSKLAAG</sequence>
<name>A0A653B9A5_ECTOL</name>
<dbReference type="EMBL" id="LR130779">
    <property type="protein sequence ID" value="VDN65242.1"/>
    <property type="molecule type" value="Genomic_DNA"/>
</dbReference>
<accession>A0A653B9A5</accession>
<organism evidence="1">
    <name type="scientific">Ectopseudomonas oleovorans</name>
    <name type="common">Pseudomonas oleovorans</name>
    <dbReference type="NCBI Taxonomy" id="301"/>
    <lineage>
        <taxon>Bacteria</taxon>
        <taxon>Pseudomonadati</taxon>
        <taxon>Pseudomonadota</taxon>
        <taxon>Gammaproteobacteria</taxon>
        <taxon>Pseudomonadales</taxon>
        <taxon>Pseudomonadaceae</taxon>
        <taxon>Ectopseudomonas</taxon>
    </lineage>
</organism>
<protein>
    <submittedName>
        <fullName evidence="1">Uncharacterized protein</fullName>
    </submittedName>
</protein>
<gene>
    <name evidence="1" type="ORF">POT9AD_4267</name>
</gene>
<reference evidence="1" key="1">
    <citation type="submission" date="2018-11" db="EMBL/GenBank/DDBJ databases">
        <authorList>
            <consortium name="Genoscope - CEA"/>
            <person name="William W."/>
        </authorList>
    </citation>
    <scope>NUCLEOTIDE SEQUENCE [LARGE SCALE GENOMIC DNA]</scope>
    <source>
        <strain evidence="1">T9AD</strain>
    </source>
</reference>
<dbReference type="AlphaFoldDB" id="A0A653B9A5"/>
<proteinExistence type="predicted"/>